<name>A0AAV4UNP9_9ARAC</name>
<gene>
    <name evidence="1" type="ORF">CDAR_514341</name>
</gene>
<proteinExistence type="predicted"/>
<protein>
    <submittedName>
        <fullName evidence="1">Uncharacterized protein</fullName>
    </submittedName>
</protein>
<dbReference type="EMBL" id="BPLQ01011645">
    <property type="protein sequence ID" value="GIY59345.1"/>
    <property type="molecule type" value="Genomic_DNA"/>
</dbReference>
<dbReference type="Proteomes" id="UP001054837">
    <property type="component" value="Unassembled WGS sequence"/>
</dbReference>
<evidence type="ECO:0000313" key="1">
    <source>
        <dbReference type="EMBL" id="GIY59345.1"/>
    </source>
</evidence>
<sequence>MPAEKTKYWPSLRRRSFSSNRLLTLGVFLTPTFNGKPPSLPLLRVLPKQRQLSDSFRVFCPSFEASVVHAEVESSSLHSVHLSQVFWGLFSAILVLSSVHCKKKRSLRQWVALVSPAGVLYVLMLNQEACFQEKVE</sequence>
<organism evidence="1 2">
    <name type="scientific">Caerostris darwini</name>
    <dbReference type="NCBI Taxonomy" id="1538125"/>
    <lineage>
        <taxon>Eukaryota</taxon>
        <taxon>Metazoa</taxon>
        <taxon>Ecdysozoa</taxon>
        <taxon>Arthropoda</taxon>
        <taxon>Chelicerata</taxon>
        <taxon>Arachnida</taxon>
        <taxon>Araneae</taxon>
        <taxon>Araneomorphae</taxon>
        <taxon>Entelegynae</taxon>
        <taxon>Araneoidea</taxon>
        <taxon>Araneidae</taxon>
        <taxon>Caerostris</taxon>
    </lineage>
</organism>
<evidence type="ECO:0000313" key="2">
    <source>
        <dbReference type="Proteomes" id="UP001054837"/>
    </source>
</evidence>
<reference evidence="1 2" key="1">
    <citation type="submission" date="2021-06" db="EMBL/GenBank/DDBJ databases">
        <title>Caerostris darwini draft genome.</title>
        <authorList>
            <person name="Kono N."/>
            <person name="Arakawa K."/>
        </authorList>
    </citation>
    <scope>NUCLEOTIDE SEQUENCE [LARGE SCALE GENOMIC DNA]</scope>
</reference>
<comment type="caution">
    <text evidence="1">The sequence shown here is derived from an EMBL/GenBank/DDBJ whole genome shotgun (WGS) entry which is preliminary data.</text>
</comment>
<dbReference type="AlphaFoldDB" id="A0AAV4UNP9"/>
<keyword evidence="2" id="KW-1185">Reference proteome</keyword>
<accession>A0AAV4UNP9</accession>